<keyword evidence="1" id="KW-0732">Signal</keyword>
<feature type="signal peptide" evidence="1">
    <location>
        <begin position="1"/>
        <end position="35"/>
    </location>
</feature>
<reference evidence="2 3" key="1">
    <citation type="submission" date="2020-09" db="EMBL/GenBank/DDBJ databases">
        <title>Pseudoxanthomonas sp. CAU 1598 isolated from sand of Yaerae Beach.</title>
        <authorList>
            <person name="Kim W."/>
        </authorList>
    </citation>
    <scope>NUCLEOTIDE SEQUENCE [LARGE SCALE GENOMIC DNA]</scope>
    <source>
        <strain evidence="2 3">CAU 1598</strain>
    </source>
</reference>
<dbReference type="RefSeq" id="WP_192027758.1">
    <property type="nucleotide sequence ID" value="NZ_JACYTR010000002.1"/>
</dbReference>
<name>A0AAW3ZH08_9GAMM</name>
<dbReference type="Proteomes" id="UP000613768">
    <property type="component" value="Unassembled WGS sequence"/>
</dbReference>
<dbReference type="AlphaFoldDB" id="A0AAW3ZH08"/>
<feature type="chain" id="PRO_5043935426" evidence="1">
    <location>
        <begin position="36"/>
        <end position="134"/>
    </location>
</feature>
<comment type="caution">
    <text evidence="2">The sequence shown here is derived from an EMBL/GenBank/DDBJ whole genome shotgun (WGS) entry which is preliminary data.</text>
</comment>
<gene>
    <name evidence="2" type="ORF">IFO71_01540</name>
</gene>
<sequence>MNRNASSISTKSRSIRRVLIGLAMSGLIASFASTAAETPSMRHTHFMRGQVVEAQDQSLVICIGSADGASIGQQLDVVQHRRVRTGPKGMGRFEREVVGKVRIDAIVDEHYAEATVISGTAGKNDSVELAPPKE</sequence>
<proteinExistence type="predicted"/>
<accession>A0AAW3ZH08</accession>
<evidence type="ECO:0000256" key="1">
    <source>
        <dbReference type="SAM" id="SignalP"/>
    </source>
</evidence>
<protein>
    <submittedName>
        <fullName evidence="2">Uncharacterized protein</fullName>
    </submittedName>
</protein>
<evidence type="ECO:0000313" key="3">
    <source>
        <dbReference type="Proteomes" id="UP000613768"/>
    </source>
</evidence>
<dbReference type="EMBL" id="JACYTR010000002">
    <property type="protein sequence ID" value="MBD8524412.1"/>
    <property type="molecule type" value="Genomic_DNA"/>
</dbReference>
<evidence type="ECO:0000313" key="2">
    <source>
        <dbReference type="EMBL" id="MBD8524412.1"/>
    </source>
</evidence>
<keyword evidence="3" id="KW-1185">Reference proteome</keyword>
<organism evidence="2 3">
    <name type="scientific">Pseudomarimonas arenosa</name>
    <dbReference type="NCBI Taxonomy" id="2774145"/>
    <lineage>
        <taxon>Bacteria</taxon>
        <taxon>Pseudomonadati</taxon>
        <taxon>Pseudomonadota</taxon>
        <taxon>Gammaproteobacteria</taxon>
        <taxon>Lysobacterales</taxon>
        <taxon>Lysobacteraceae</taxon>
        <taxon>Pseudomarimonas</taxon>
    </lineage>
</organism>